<evidence type="ECO:0000313" key="3">
    <source>
        <dbReference type="EnsemblPlants" id="OGLUM11G15360.1"/>
    </source>
</evidence>
<evidence type="ECO:0000259" key="2">
    <source>
        <dbReference type="PROSITE" id="PS50004"/>
    </source>
</evidence>
<dbReference type="Proteomes" id="UP000026961">
    <property type="component" value="Chromosome 11"/>
</dbReference>
<proteinExistence type="predicted"/>
<dbReference type="STRING" id="40148.A0A0E0BJU3"/>
<dbReference type="PROSITE" id="PS50004">
    <property type="entry name" value="C2"/>
    <property type="match status" value="1"/>
</dbReference>
<feature type="compositionally biased region" description="Low complexity" evidence="1">
    <location>
        <begin position="189"/>
        <end position="198"/>
    </location>
</feature>
<dbReference type="InterPro" id="IPR044750">
    <property type="entry name" value="C2_SRC2/BAP"/>
</dbReference>
<feature type="region of interest" description="Disordered" evidence="1">
    <location>
        <begin position="145"/>
        <end position="310"/>
    </location>
</feature>
<keyword evidence="4" id="KW-1185">Reference proteome</keyword>
<dbReference type="SMART" id="SM00239">
    <property type="entry name" value="C2"/>
    <property type="match status" value="1"/>
</dbReference>
<feature type="compositionally biased region" description="Pro residues" evidence="1">
    <location>
        <begin position="199"/>
        <end position="219"/>
    </location>
</feature>
<feature type="compositionally biased region" description="Pro residues" evidence="1">
    <location>
        <begin position="229"/>
        <end position="290"/>
    </location>
</feature>
<dbReference type="CDD" id="cd04051">
    <property type="entry name" value="C2_SRC2_like"/>
    <property type="match status" value="1"/>
</dbReference>
<name>A0A0E0BJU3_9ORYZ</name>
<dbReference type="PANTHER" id="PTHR32246:SF169">
    <property type="entry name" value="PROTEIN SRC2-LIKE"/>
    <property type="match status" value="1"/>
</dbReference>
<dbReference type="InterPro" id="IPR000008">
    <property type="entry name" value="C2_dom"/>
</dbReference>
<evidence type="ECO:0000313" key="4">
    <source>
        <dbReference type="Proteomes" id="UP000026961"/>
    </source>
</evidence>
<dbReference type="Gramene" id="OGLUM11G15360.1">
    <property type="protein sequence ID" value="OGLUM11G15360.1"/>
    <property type="gene ID" value="OGLUM11G15360"/>
</dbReference>
<dbReference type="HOGENOM" id="CLU_683992_0_0_1"/>
<feature type="domain" description="C2" evidence="2">
    <location>
        <begin position="1"/>
        <end position="112"/>
    </location>
</feature>
<protein>
    <recommendedName>
        <fullName evidence="2">C2 domain-containing protein</fullName>
    </recommendedName>
</protein>
<dbReference type="GO" id="GO:0006952">
    <property type="term" value="P:defense response"/>
    <property type="evidence" value="ECO:0007669"/>
    <property type="project" value="InterPro"/>
</dbReference>
<evidence type="ECO:0000256" key="1">
    <source>
        <dbReference type="SAM" id="MobiDB-lite"/>
    </source>
</evidence>
<feature type="compositionally biased region" description="Low complexity" evidence="1">
    <location>
        <begin position="152"/>
        <end position="174"/>
    </location>
</feature>
<dbReference type="EnsemblPlants" id="OGLUM11G15360.1">
    <property type="protein sequence ID" value="OGLUM11G15360.1"/>
    <property type="gene ID" value="OGLUM11G15360"/>
</dbReference>
<sequence>MSTAGGGGGGRRVTIRSISCRGVKAFVPFQKPPLYAAVSLAGRREKTSGDPDGGENPDWDAAVFAFDLPAAGDGMLQFEVKAQVPLLGSKLVGKVSVPLADLAVAGGDGAAAAPRHVSYQVCAPDGKANGKLSFTFAVTGGGAYQQPQVDHPTPISSSCCAPPPTSTTTTTSGAPYPPPAMASYPPLPSLSATPSASLYPPPPPSSYPPPPPPPPPPPHVTQSFAPNSSYPPPPPPSQYIAGYPPPPPSNFYPPPPAGYPAPSFPSPTSTYPPPPPPESASSQYPPPLPRSAPCCDRSVDRALPSYMSPRPPPPGVPCYPPPAAWLPDQEAAGAPYSLYPQPGTRYFCVAYYMILE</sequence>
<dbReference type="InterPro" id="IPR035892">
    <property type="entry name" value="C2_domain_sf"/>
</dbReference>
<reference evidence="3" key="2">
    <citation type="submission" date="2018-05" db="EMBL/GenBank/DDBJ databases">
        <title>OgluRS3 (Oryza glumaepatula Reference Sequence Version 3).</title>
        <authorList>
            <person name="Zhang J."/>
            <person name="Kudrna D."/>
            <person name="Lee S."/>
            <person name="Talag J."/>
            <person name="Welchert J."/>
            <person name="Wing R.A."/>
        </authorList>
    </citation>
    <scope>NUCLEOTIDE SEQUENCE [LARGE SCALE GENOMIC DNA]</scope>
</reference>
<accession>A0A0E0BJU3</accession>
<organism evidence="3">
    <name type="scientific">Oryza glumipatula</name>
    <dbReference type="NCBI Taxonomy" id="40148"/>
    <lineage>
        <taxon>Eukaryota</taxon>
        <taxon>Viridiplantae</taxon>
        <taxon>Streptophyta</taxon>
        <taxon>Embryophyta</taxon>
        <taxon>Tracheophyta</taxon>
        <taxon>Spermatophyta</taxon>
        <taxon>Magnoliopsida</taxon>
        <taxon>Liliopsida</taxon>
        <taxon>Poales</taxon>
        <taxon>Poaceae</taxon>
        <taxon>BOP clade</taxon>
        <taxon>Oryzoideae</taxon>
        <taxon>Oryzeae</taxon>
        <taxon>Oryzinae</taxon>
        <taxon>Oryza</taxon>
    </lineage>
</organism>
<reference evidence="3" key="1">
    <citation type="submission" date="2015-04" db="UniProtKB">
        <authorList>
            <consortium name="EnsemblPlants"/>
        </authorList>
    </citation>
    <scope>IDENTIFICATION</scope>
</reference>
<dbReference type="Pfam" id="PF00168">
    <property type="entry name" value="C2"/>
    <property type="match status" value="1"/>
</dbReference>
<dbReference type="Gene3D" id="2.60.40.150">
    <property type="entry name" value="C2 domain"/>
    <property type="match status" value="1"/>
</dbReference>
<dbReference type="SUPFAM" id="SSF49562">
    <property type="entry name" value="C2 domain (Calcium/lipid-binding domain, CaLB)"/>
    <property type="match status" value="1"/>
</dbReference>
<dbReference type="eggNOG" id="ENOG502S0SB">
    <property type="taxonomic scope" value="Eukaryota"/>
</dbReference>
<dbReference type="AlphaFoldDB" id="A0A0E0BJU3"/>
<dbReference type="PANTHER" id="PTHR32246">
    <property type="entry name" value="INGRESSION PROTEIN FIC1"/>
    <property type="match status" value="1"/>
</dbReference>
<feature type="compositionally biased region" description="Pro residues" evidence="1">
    <location>
        <begin position="175"/>
        <end position="188"/>
    </location>
</feature>